<feature type="compositionally biased region" description="Polar residues" evidence="1">
    <location>
        <begin position="81"/>
        <end position="91"/>
    </location>
</feature>
<accession>A0A9X1D1Z4</accession>
<dbReference type="RefSeq" id="WP_214385575.1">
    <property type="nucleotide sequence ID" value="NZ_JAFLWW010000001.1"/>
</dbReference>
<dbReference type="AlphaFoldDB" id="A0A9X1D1Z4"/>
<keyword evidence="3" id="KW-1185">Reference proteome</keyword>
<name>A0A9X1D1Z4_9HYPH</name>
<comment type="caution">
    <text evidence="2">The sequence shown here is derived from an EMBL/GenBank/DDBJ whole genome shotgun (WGS) entry which is preliminary data.</text>
</comment>
<dbReference type="Proteomes" id="UP001138921">
    <property type="component" value="Unassembled WGS sequence"/>
</dbReference>
<evidence type="ECO:0000256" key="1">
    <source>
        <dbReference type="SAM" id="MobiDB-lite"/>
    </source>
</evidence>
<proteinExistence type="predicted"/>
<evidence type="ECO:0000313" key="3">
    <source>
        <dbReference type="Proteomes" id="UP001138921"/>
    </source>
</evidence>
<reference evidence="2" key="1">
    <citation type="journal article" date="2021" name="Microorganisms">
        <title>Phylogenomic Reconstruction and Metabolic Potential of the Genus Aminobacter.</title>
        <authorList>
            <person name="Artuso I."/>
            <person name="Turrini P."/>
            <person name="Pirolo M."/>
            <person name="Lugli G.A."/>
            <person name="Ventura M."/>
            <person name="Visca P."/>
        </authorList>
    </citation>
    <scope>NUCLEOTIDE SEQUENCE</scope>
    <source>
        <strain evidence="2">LMG 26462</strain>
    </source>
</reference>
<dbReference type="EMBL" id="JAFLWW010000001">
    <property type="protein sequence ID" value="MBT1154397.1"/>
    <property type="molecule type" value="Genomic_DNA"/>
</dbReference>
<feature type="region of interest" description="Disordered" evidence="1">
    <location>
        <begin position="68"/>
        <end position="91"/>
    </location>
</feature>
<gene>
    <name evidence="2" type="ORF">J1C56_02200</name>
</gene>
<evidence type="ECO:0000313" key="2">
    <source>
        <dbReference type="EMBL" id="MBT1154397.1"/>
    </source>
</evidence>
<reference evidence="2" key="2">
    <citation type="submission" date="2021-03" db="EMBL/GenBank/DDBJ databases">
        <authorList>
            <person name="Artuso I."/>
            <person name="Turrini P."/>
            <person name="Pirolo M."/>
            <person name="Lugli G.A."/>
            <person name="Ventura M."/>
            <person name="Visca P."/>
        </authorList>
    </citation>
    <scope>NUCLEOTIDE SEQUENCE</scope>
    <source>
        <strain evidence="2">LMG 26462</strain>
    </source>
</reference>
<organism evidence="2 3">
    <name type="scientific">Aminobacter anthyllidis</name>
    <dbReference type="NCBI Taxonomy" id="1035067"/>
    <lineage>
        <taxon>Bacteria</taxon>
        <taxon>Pseudomonadati</taxon>
        <taxon>Pseudomonadota</taxon>
        <taxon>Alphaproteobacteria</taxon>
        <taxon>Hyphomicrobiales</taxon>
        <taxon>Phyllobacteriaceae</taxon>
        <taxon>Aminobacter</taxon>
    </lineage>
</organism>
<sequence>MSIALDHIQALIDHPHTLRAHCNRCRHHTVLDLQKLGERLGFDHSTMHDDLTPKLRCENCGGKDIGLTLSHGTEKDRPNPFKNNANSRRAT</sequence>
<protein>
    <submittedName>
        <fullName evidence="2">Uncharacterized protein</fullName>
    </submittedName>
</protein>